<dbReference type="EMBL" id="LR798230">
    <property type="protein sequence ID" value="CAB5208372.1"/>
    <property type="molecule type" value="Genomic_DNA"/>
</dbReference>
<organism evidence="1">
    <name type="scientific">uncultured Caudovirales phage</name>
    <dbReference type="NCBI Taxonomy" id="2100421"/>
    <lineage>
        <taxon>Viruses</taxon>
        <taxon>Duplodnaviria</taxon>
        <taxon>Heunggongvirae</taxon>
        <taxon>Uroviricota</taxon>
        <taxon>Caudoviricetes</taxon>
        <taxon>Peduoviridae</taxon>
        <taxon>Maltschvirus</taxon>
        <taxon>Maltschvirus maltsch</taxon>
    </lineage>
</organism>
<sequence>MAKKLSKKNLDVNQVRFLKHLEESLSIVSAAIEASNTSRSTYNNWMETNEDFRLNVELIKEKQIDFVESKLLQKIELGDTAAITFYLKTKGRARGYMEKGEMDQGDKLVQINITGIDRRNVEVKPIDITPITKKIDKGNGSINDKS</sequence>
<protein>
    <recommendedName>
        <fullName evidence="2">Terminase small subunit</fullName>
    </recommendedName>
</protein>
<reference evidence="1" key="1">
    <citation type="submission" date="2020-05" db="EMBL/GenBank/DDBJ databases">
        <authorList>
            <person name="Chiriac C."/>
            <person name="Salcher M."/>
            <person name="Ghai R."/>
            <person name="Kavagutti S V."/>
        </authorList>
    </citation>
    <scope>NUCLEOTIDE SEQUENCE</scope>
</reference>
<evidence type="ECO:0008006" key="2">
    <source>
        <dbReference type="Google" id="ProtNLM"/>
    </source>
</evidence>
<accession>A0A6J7WGD0</accession>
<proteinExistence type="predicted"/>
<evidence type="ECO:0000313" key="1">
    <source>
        <dbReference type="EMBL" id="CAB5208372.1"/>
    </source>
</evidence>
<gene>
    <name evidence="1" type="ORF">UFOVP182_30</name>
</gene>
<name>A0A6J7WGD0_9CAUD</name>